<dbReference type="Pfam" id="PF02557">
    <property type="entry name" value="VanY"/>
    <property type="match status" value="1"/>
</dbReference>
<dbReference type="PANTHER" id="PTHR34385">
    <property type="entry name" value="D-ALANYL-D-ALANINE CARBOXYPEPTIDASE"/>
    <property type="match status" value="1"/>
</dbReference>
<evidence type="ECO:0000313" key="3">
    <source>
        <dbReference type="Proteomes" id="UP000665043"/>
    </source>
</evidence>
<organism evidence="2 3">
    <name type="scientific">Sediminibacillus dalangtanensis</name>
    <dbReference type="NCBI Taxonomy" id="2729421"/>
    <lineage>
        <taxon>Bacteria</taxon>
        <taxon>Bacillati</taxon>
        <taxon>Bacillota</taxon>
        <taxon>Bacilli</taxon>
        <taxon>Bacillales</taxon>
        <taxon>Bacillaceae</taxon>
        <taxon>Sediminibacillus</taxon>
    </lineage>
</organism>
<gene>
    <name evidence="2" type="ORF">ERJ70_01965</name>
</gene>
<dbReference type="GO" id="GO:0004180">
    <property type="term" value="F:carboxypeptidase activity"/>
    <property type="evidence" value="ECO:0007669"/>
    <property type="project" value="UniProtKB-KW"/>
</dbReference>
<feature type="domain" description="D-alanyl-D-alanine carboxypeptidase-like core" evidence="1">
    <location>
        <begin position="97"/>
        <end position="212"/>
    </location>
</feature>
<evidence type="ECO:0000313" key="2">
    <source>
        <dbReference type="EMBL" id="QTM98184.1"/>
    </source>
</evidence>
<keyword evidence="2" id="KW-0121">Carboxypeptidase</keyword>
<dbReference type="InterPro" id="IPR009045">
    <property type="entry name" value="Zn_M74/Hedgehog-like"/>
</dbReference>
<protein>
    <submittedName>
        <fullName evidence="2">D-Ala-D-Ala carboxypeptidase VanY</fullName>
    </submittedName>
</protein>
<dbReference type="Proteomes" id="UP000665043">
    <property type="component" value="Chromosome"/>
</dbReference>
<dbReference type="InterPro" id="IPR003709">
    <property type="entry name" value="VanY-like_core_dom"/>
</dbReference>
<dbReference type="SUPFAM" id="SSF55166">
    <property type="entry name" value="Hedgehog/DD-peptidase"/>
    <property type="match status" value="1"/>
</dbReference>
<proteinExistence type="predicted"/>
<reference evidence="2 3" key="1">
    <citation type="submission" date="2019-12" db="EMBL/GenBank/DDBJ databases">
        <title>The whole genome sequencing of a strain isolated from a Mars analog, Dalangtan Playa.</title>
        <authorList>
            <person name="Huang T."/>
        </authorList>
    </citation>
    <scope>NUCLEOTIDE SEQUENCE [LARGE SCALE GENOMIC DNA]</scope>
    <source>
        <strain evidence="2 3">DP4-553-S</strain>
    </source>
</reference>
<keyword evidence="3" id="KW-1185">Reference proteome</keyword>
<evidence type="ECO:0000259" key="1">
    <source>
        <dbReference type="Pfam" id="PF02557"/>
    </source>
</evidence>
<name>A0ABX7VQD9_9BACI</name>
<dbReference type="InterPro" id="IPR058193">
    <property type="entry name" value="VanY/YodJ_core_dom"/>
</dbReference>
<dbReference type="Gene3D" id="3.30.1380.10">
    <property type="match status" value="1"/>
</dbReference>
<dbReference type="EMBL" id="CP046956">
    <property type="protein sequence ID" value="QTM98184.1"/>
    <property type="molecule type" value="Genomic_DNA"/>
</dbReference>
<sequence length="285" mass="32410">MKKWVLLLLLLLIGFGYFYGDKTSPFLQDKVKIEEKVKEGFQNTEKIEVGKEQIYEGELLLVNEQYAVHEESVRQDIVELFNHPELTKNYGLLNNDIKLSATLAEDFSSMVQAAEQDGVQNFLISSGYRGFEEQNRLYQDMGADYALPAGKSEHNLGLSLDVGSTEAEMRVAEEGRWIEENAWKHGFILRYPKNKTAITGISYEPWHIRYVGLPHSVVMQDKNLALEEYLEYLKQQEEITVEVDGKEYVVCYYPISETGTIEVPANGDYTISGDNIGGVIVTSEK</sequence>
<dbReference type="CDD" id="cd14852">
    <property type="entry name" value="LD-carboxypeptidase"/>
    <property type="match status" value="1"/>
</dbReference>
<accession>A0ABX7VQD9</accession>
<dbReference type="InterPro" id="IPR052179">
    <property type="entry name" value="DD-CPase-like"/>
</dbReference>
<dbReference type="Gene3D" id="3.30.200.180">
    <property type="match status" value="1"/>
</dbReference>
<dbReference type="PANTHER" id="PTHR34385:SF1">
    <property type="entry name" value="PEPTIDOGLYCAN L-ALANYL-D-GLUTAMATE ENDOPEPTIDASE CWLK"/>
    <property type="match status" value="1"/>
</dbReference>
<dbReference type="RefSeq" id="WP_209366783.1">
    <property type="nucleotide sequence ID" value="NZ_CP046956.1"/>
</dbReference>
<keyword evidence="2" id="KW-0378">Hydrolase</keyword>
<keyword evidence="2" id="KW-0645">Protease</keyword>